<dbReference type="AlphaFoldDB" id="A0A813G993"/>
<gene>
    <name evidence="7" type="ORF">PGLA1383_LOCUS40852</name>
</gene>
<keyword evidence="3" id="KW-0274">FAD</keyword>
<comment type="caution">
    <text evidence="7">The sequence shown here is derived from an EMBL/GenBank/DDBJ whole genome shotgun (WGS) entry which is preliminary data.</text>
</comment>
<keyword evidence="2" id="KW-0285">Flavoprotein</keyword>
<evidence type="ECO:0000256" key="5">
    <source>
        <dbReference type="ARBA" id="ARBA00023002"/>
    </source>
</evidence>
<feature type="transmembrane region" description="Helical" evidence="6">
    <location>
        <begin position="93"/>
        <end position="112"/>
    </location>
</feature>
<dbReference type="InterPro" id="IPR036188">
    <property type="entry name" value="FAD/NAD-bd_sf"/>
</dbReference>
<dbReference type="PIRSF" id="PIRSF000332">
    <property type="entry name" value="FMO"/>
    <property type="match status" value="1"/>
</dbReference>
<evidence type="ECO:0000313" key="7">
    <source>
        <dbReference type="EMBL" id="CAE8623611.1"/>
    </source>
</evidence>
<dbReference type="Gene3D" id="3.50.50.60">
    <property type="entry name" value="FAD/NAD(P)-binding domain"/>
    <property type="match status" value="3"/>
</dbReference>
<evidence type="ECO:0000256" key="3">
    <source>
        <dbReference type="ARBA" id="ARBA00022827"/>
    </source>
</evidence>
<reference evidence="7" key="1">
    <citation type="submission" date="2021-02" db="EMBL/GenBank/DDBJ databases">
        <authorList>
            <person name="Dougan E. K."/>
            <person name="Rhodes N."/>
            <person name="Thang M."/>
            <person name="Chan C."/>
        </authorList>
    </citation>
    <scope>NUCLEOTIDE SEQUENCE</scope>
</reference>
<protein>
    <recommendedName>
        <fullName evidence="9">Flavin-containing monooxygenase</fullName>
    </recommendedName>
</protein>
<dbReference type="PANTHER" id="PTHR23023">
    <property type="entry name" value="DIMETHYLANILINE MONOOXYGENASE"/>
    <property type="match status" value="1"/>
</dbReference>
<feature type="non-terminal residue" evidence="7">
    <location>
        <position position="409"/>
    </location>
</feature>
<evidence type="ECO:0000313" key="8">
    <source>
        <dbReference type="Proteomes" id="UP000654075"/>
    </source>
</evidence>
<keyword evidence="6" id="KW-0812">Transmembrane</keyword>
<evidence type="ECO:0000256" key="4">
    <source>
        <dbReference type="ARBA" id="ARBA00022857"/>
    </source>
</evidence>
<keyword evidence="8" id="KW-1185">Reference proteome</keyword>
<evidence type="ECO:0000256" key="2">
    <source>
        <dbReference type="ARBA" id="ARBA00022630"/>
    </source>
</evidence>
<accession>A0A813G993</accession>
<evidence type="ECO:0000256" key="6">
    <source>
        <dbReference type="SAM" id="Phobius"/>
    </source>
</evidence>
<evidence type="ECO:0008006" key="9">
    <source>
        <dbReference type="Google" id="ProtNLM"/>
    </source>
</evidence>
<organism evidence="7 8">
    <name type="scientific">Polarella glacialis</name>
    <name type="common">Dinoflagellate</name>
    <dbReference type="NCBI Taxonomy" id="89957"/>
    <lineage>
        <taxon>Eukaryota</taxon>
        <taxon>Sar</taxon>
        <taxon>Alveolata</taxon>
        <taxon>Dinophyceae</taxon>
        <taxon>Suessiales</taxon>
        <taxon>Suessiaceae</taxon>
        <taxon>Polarella</taxon>
    </lineage>
</organism>
<dbReference type="EMBL" id="CAJNNV010028201">
    <property type="protein sequence ID" value="CAE8623611.1"/>
    <property type="molecule type" value="Genomic_DNA"/>
</dbReference>
<dbReference type="SUPFAM" id="SSF51905">
    <property type="entry name" value="FAD/NAD(P)-binding domain"/>
    <property type="match status" value="2"/>
</dbReference>
<dbReference type="InterPro" id="IPR000960">
    <property type="entry name" value="Flavin_mOase"/>
</dbReference>
<keyword evidence="4" id="KW-0521">NADP</keyword>
<dbReference type="OMA" id="NGYVDPP"/>
<dbReference type="Pfam" id="PF00743">
    <property type="entry name" value="FMO-like"/>
    <property type="match status" value="2"/>
</dbReference>
<proteinExistence type="inferred from homology"/>
<evidence type="ECO:0000256" key="1">
    <source>
        <dbReference type="ARBA" id="ARBA00009183"/>
    </source>
</evidence>
<dbReference type="GO" id="GO:0050661">
    <property type="term" value="F:NADP binding"/>
    <property type="evidence" value="ECO:0007669"/>
    <property type="project" value="InterPro"/>
</dbReference>
<comment type="similarity">
    <text evidence="1">Belongs to the FMO family.</text>
</comment>
<keyword evidence="5" id="KW-0560">Oxidoreductase</keyword>
<dbReference type="OrthoDB" id="66881at2759"/>
<dbReference type="Proteomes" id="UP000654075">
    <property type="component" value="Unassembled WGS sequence"/>
</dbReference>
<dbReference type="GO" id="GO:0004499">
    <property type="term" value="F:N,N-dimethylaniline monooxygenase activity"/>
    <property type="evidence" value="ECO:0007669"/>
    <property type="project" value="InterPro"/>
</dbReference>
<keyword evidence="6" id="KW-0472">Membrane</keyword>
<sequence>VSHSSSYKNNLPFAGKDCVVVGLGESGADVVREISEVANSTVLAMRSFPYLIPRLARPFHSNPLGCPSDAFTSHLRHDLLLVPMCHYQKLKHLISRIMCTLAAILYLIFPFLGVGGSSSEKDAFNQDASAGFIDKDTPYSPLAATLIYQWCNRSGQQEHGQKFACKNVMFVEHIVKGRIQPNPSGIQRLDGEYVVFNDSSRVRCDCLIFCTGYRDVFSFLKGNVGSTSVALAVPDGNVRRLYKHVIHPHIGKSMAWIGFVRPTTGGIPPCAEMAARYWALLLTGRKDLPRSMAEVTAKDYELDTRYYKLSPDVKTLVGYKDWMDGMAELVGCEVRLWRCVFRPKLFVRLCLGSLLPSQYRLEGPCSLPELAAATVLSVPVAATSWQSIDEARRTWIRHMGISKLWAGDE</sequence>
<dbReference type="GO" id="GO:0050660">
    <property type="term" value="F:flavin adenine dinucleotide binding"/>
    <property type="evidence" value="ECO:0007669"/>
    <property type="project" value="InterPro"/>
</dbReference>
<dbReference type="InterPro" id="IPR020946">
    <property type="entry name" value="Flavin_mOase-like"/>
</dbReference>
<keyword evidence="6" id="KW-1133">Transmembrane helix</keyword>
<dbReference type="InterPro" id="IPR050346">
    <property type="entry name" value="FMO-like"/>
</dbReference>
<name>A0A813G993_POLGL</name>